<dbReference type="EMBL" id="KQ965871">
    <property type="protein sequence ID" value="KXS09305.1"/>
    <property type="molecule type" value="Genomic_DNA"/>
</dbReference>
<reference evidence="4 5" key="1">
    <citation type="journal article" date="2015" name="Genome Biol. Evol.">
        <title>Phylogenomic analyses indicate that early fungi evolved digesting cell walls of algal ancestors of land plants.</title>
        <authorList>
            <person name="Chang Y."/>
            <person name="Wang S."/>
            <person name="Sekimoto S."/>
            <person name="Aerts A.L."/>
            <person name="Choi C."/>
            <person name="Clum A."/>
            <person name="LaButti K.M."/>
            <person name="Lindquist E.A."/>
            <person name="Yee Ngan C."/>
            <person name="Ohm R.A."/>
            <person name="Salamov A.A."/>
            <person name="Grigoriev I.V."/>
            <person name="Spatafora J.W."/>
            <person name="Berbee M.L."/>
        </authorList>
    </citation>
    <scope>NUCLEOTIDE SEQUENCE [LARGE SCALE GENOMIC DNA]</scope>
    <source>
        <strain evidence="4 5">JEL478</strain>
    </source>
</reference>
<keyword evidence="2" id="KW-0812">Transmembrane</keyword>
<gene>
    <name evidence="4" type="ORF">M427DRAFT_64342</name>
</gene>
<feature type="transmembrane region" description="Helical" evidence="2">
    <location>
        <begin position="59"/>
        <end position="77"/>
    </location>
</feature>
<dbReference type="AlphaFoldDB" id="A0A138ZYG2"/>
<organism evidence="4 5">
    <name type="scientific">Gonapodya prolifera (strain JEL478)</name>
    <name type="common">Monoblepharis prolifera</name>
    <dbReference type="NCBI Taxonomy" id="1344416"/>
    <lineage>
        <taxon>Eukaryota</taxon>
        <taxon>Fungi</taxon>
        <taxon>Fungi incertae sedis</taxon>
        <taxon>Chytridiomycota</taxon>
        <taxon>Chytridiomycota incertae sedis</taxon>
        <taxon>Monoblepharidomycetes</taxon>
        <taxon>Monoblepharidales</taxon>
        <taxon>Gonapodyaceae</taxon>
        <taxon>Gonapodya</taxon>
    </lineage>
</organism>
<dbReference type="OrthoDB" id="6604875at2759"/>
<keyword evidence="2" id="KW-1133">Transmembrane helix</keyword>
<accession>A0A138ZYG2</accession>
<evidence type="ECO:0000256" key="2">
    <source>
        <dbReference type="SAM" id="Phobius"/>
    </source>
</evidence>
<proteinExistence type="predicted"/>
<keyword evidence="5" id="KW-1185">Reference proteome</keyword>
<evidence type="ECO:0000313" key="5">
    <source>
        <dbReference type="Proteomes" id="UP000070544"/>
    </source>
</evidence>
<evidence type="ECO:0000313" key="4">
    <source>
        <dbReference type="EMBL" id="KXS09305.1"/>
    </source>
</evidence>
<name>A0A138ZYG2_GONPJ</name>
<feature type="domain" description="Distal membrane-arm assembly complex protein 1-like" evidence="3">
    <location>
        <begin position="20"/>
        <end position="66"/>
    </location>
</feature>
<dbReference type="InterPro" id="IPR028036">
    <property type="entry name" value="DMAC1-like_dom"/>
</dbReference>
<dbReference type="Proteomes" id="UP000070544">
    <property type="component" value="Unassembled WGS sequence"/>
</dbReference>
<keyword evidence="2" id="KW-0472">Membrane</keyword>
<sequence length="78" mass="8088">MSSPDPSPSPSTSNTQNPHDCLPCRVTGFATFSGLGAYLLYEARIVSRAGGGNVLARRATLGAFGLGSVLLGMYRLAN</sequence>
<protein>
    <recommendedName>
        <fullName evidence="3">Distal membrane-arm assembly complex protein 1-like domain-containing protein</fullName>
    </recommendedName>
</protein>
<feature type="region of interest" description="Disordered" evidence="1">
    <location>
        <begin position="1"/>
        <end position="20"/>
    </location>
</feature>
<dbReference type="Pfam" id="PF15055">
    <property type="entry name" value="DMAC1_Dmo2"/>
    <property type="match status" value="1"/>
</dbReference>
<evidence type="ECO:0000259" key="3">
    <source>
        <dbReference type="Pfam" id="PF15055"/>
    </source>
</evidence>
<evidence type="ECO:0000256" key="1">
    <source>
        <dbReference type="SAM" id="MobiDB-lite"/>
    </source>
</evidence>